<dbReference type="Proteomes" id="UP000018721">
    <property type="component" value="Unassembled WGS sequence"/>
</dbReference>
<dbReference type="EMBL" id="ANIZ01002665">
    <property type="protein sequence ID" value="ETI39106.1"/>
    <property type="molecule type" value="Genomic_DNA"/>
</dbReference>
<evidence type="ECO:0000313" key="2">
    <source>
        <dbReference type="Proteomes" id="UP000018721"/>
    </source>
</evidence>
<evidence type="ECO:0000313" key="1">
    <source>
        <dbReference type="EMBL" id="ETI39106.1"/>
    </source>
</evidence>
<dbReference type="AlphaFoldDB" id="V9EJI1"/>
<comment type="caution">
    <text evidence="1">The sequence shown here is derived from an EMBL/GenBank/DDBJ whole genome shotgun (WGS) entry which is preliminary data.</text>
</comment>
<sequence length="32" mass="3832">MADGNKPRDGANRTRFNHKKLGELVDYHKYYH</sequence>
<organism evidence="1 2">
    <name type="scientific">Phytophthora nicotianae P1569</name>
    <dbReference type="NCBI Taxonomy" id="1317065"/>
    <lineage>
        <taxon>Eukaryota</taxon>
        <taxon>Sar</taxon>
        <taxon>Stramenopiles</taxon>
        <taxon>Oomycota</taxon>
        <taxon>Peronosporomycetes</taxon>
        <taxon>Peronosporales</taxon>
        <taxon>Peronosporaceae</taxon>
        <taxon>Phytophthora</taxon>
    </lineage>
</organism>
<keyword evidence="2" id="KW-1185">Reference proteome</keyword>
<accession>V9EJI1</accession>
<dbReference type="HOGENOM" id="CLU_3393239_0_0_1"/>
<gene>
    <name evidence="1" type="ORF">F443_15265</name>
</gene>
<protein>
    <submittedName>
        <fullName evidence="1">Uncharacterized protein</fullName>
    </submittedName>
</protein>
<reference evidence="1 2" key="1">
    <citation type="submission" date="2013-11" db="EMBL/GenBank/DDBJ databases">
        <title>The Genome Sequence of Phytophthora parasitica P1569.</title>
        <authorList>
            <consortium name="The Broad Institute Genomics Platform"/>
            <person name="Russ C."/>
            <person name="Tyler B."/>
            <person name="Panabieres F."/>
            <person name="Shan W."/>
            <person name="Tripathy S."/>
            <person name="Grunwald N."/>
            <person name="Machado M."/>
            <person name="Johnson C.S."/>
            <person name="Arredondo F."/>
            <person name="Hong C."/>
            <person name="Coffey M."/>
            <person name="Young S.K."/>
            <person name="Zeng Q."/>
            <person name="Gargeya S."/>
            <person name="Fitzgerald M."/>
            <person name="Abouelleil A."/>
            <person name="Alvarado L."/>
            <person name="Chapman S.B."/>
            <person name="Gainer-Dewar J."/>
            <person name="Goldberg J."/>
            <person name="Griggs A."/>
            <person name="Gujja S."/>
            <person name="Hansen M."/>
            <person name="Howarth C."/>
            <person name="Imamovic A."/>
            <person name="Ireland A."/>
            <person name="Larimer J."/>
            <person name="McCowan C."/>
            <person name="Murphy C."/>
            <person name="Pearson M."/>
            <person name="Poon T.W."/>
            <person name="Priest M."/>
            <person name="Roberts A."/>
            <person name="Saif S."/>
            <person name="Shea T."/>
            <person name="Sykes S."/>
            <person name="Wortman J."/>
            <person name="Nusbaum C."/>
            <person name="Birren B."/>
        </authorList>
    </citation>
    <scope>NUCLEOTIDE SEQUENCE [LARGE SCALE GENOMIC DNA]</scope>
    <source>
        <strain evidence="1 2">P1569</strain>
    </source>
</reference>
<proteinExistence type="predicted"/>
<name>V9EJI1_PHYNI</name>